<dbReference type="EMBL" id="BK016133">
    <property type="protein sequence ID" value="DAF97562.1"/>
    <property type="molecule type" value="Genomic_DNA"/>
</dbReference>
<organism evidence="1">
    <name type="scientific">Myoviridae sp. ctijX18</name>
    <dbReference type="NCBI Taxonomy" id="2825154"/>
    <lineage>
        <taxon>Viruses</taxon>
        <taxon>Duplodnaviria</taxon>
        <taxon>Heunggongvirae</taxon>
        <taxon>Uroviricota</taxon>
        <taxon>Caudoviricetes</taxon>
    </lineage>
</organism>
<accession>A0A8S5UT25</accession>
<name>A0A8S5UT25_9CAUD</name>
<reference evidence="1" key="1">
    <citation type="journal article" date="2021" name="Proc. Natl. Acad. Sci. U.S.A.">
        <title>A Catalog of Tens of Thousands of Viruses from Human Metagenomes Reveals Hidden Associations with Chronic Diseases.</title>
        <authorList>
            <person name="Tisza M.J."/>
            <person name="Buck C.B."/>
        </authorList>
    </citation>
    <scope>NUCLEOTIDE SEQUENCE</scope>
    <source>
        <strain evidence="1">CtijX18</strain>
    </source>
</reference>
<proteinExistence type="predicted"/>
<evidence type="ECO:0000313" key="1">
    <source>
        <dbReference type="EMBL" id="DAF97562.1"/>
    </source>
</evidence>
<protein>
    <submittedName>
        <fullName evidence="1">Uncharacterized protein</fullName>
    </submittedName>
</protein>
<sequence>MNMLEIYQHILNTCNLHVDDDGKVKRQMNTKLIPVGIKFGEDHRYLVLPTRENLNSPAVASYVIFHPFIENLARSESRVLSLVRKEFTRFYGSQLAYLMMVLVDLSSNGKHNDLTAEQLEIIGKFGKTDKTFAENFTKIIEKLARQGGANTPATISLRKGVTIGNRKYSRVATWSSPLVDEIDKTIELTEKSKDYKPKVFGVPVRKADLKTLKAVCHVFMPDIEKGAFYGVSDATDAPYIEAFIRAMKTLPAHTNKIAKAFFSGPYPIVPAAVAEEELLQTTAKIDWIEDEFSVSKWKSEYVMIPLQEGNEGNVSVEEATRSIPVQQEVKKWDTVSAPSNGNAAQQQPVQQVQAQAPQVQQPVYQQPIPQPVQPVQQPVAQPGNQFLPQQPVYQQPYQQAVPAHLQPQLSQYDARSQFMQYPNQMSQFAQVSQFANPMGFQQPALMPFGGANPMMYANNQFAQQAQQNVGQFFGVAKRA</sequence>